<gene>
    <name evidence="1" type="ORF">GCM10022377_10220</name>
</gene>
<sequence>MALSVKRAERRVSVCLDGSLVAQYEAVTEQLETKLKEKLIDNRLNDPVAALQREQHRLFEAQREQTVTFVVRGLPRSKWDEFVEAHPPREGVELDKEYGFNTETIFDAILSHDAPASIAEVLDADGALQEFKPADWTEFSKDLTRSQFERFRAAVTNVNAGESAVPFSLTAFKATQDSAGK</sequence>
<evidence type="ECO:0000313" key="1">
    <source>
        <dbReference type="EMBL" id="GAA3699156.1"/>
    </source>
</evidence>
<organism evidence="1 2">
    <name type="scientific">Zhihengliuella alba</name>
    <dbReference type="NCBI Taxonomy" id="547018"/>
    <lineage>
        <taxon>Bacteria</taxon>
        <taxon>Bacillati</taxon>
        <taxon>Actinomycetota</taxon>
        <taxon>Actinomycetes</taxon>
        <taxon>Micrococcales</taxon>
        <taxon>Micrococcaceae</taxon>
        <taxon>Zhihengliuella</taxon>
    </lineage>
</organism>
<evidence type="ECO:0000313" key="2">
    <source>
        <dbReference type="Proteomes" id="UP001501536"/>
    </source>
</evidence>
<dbReference type="Proteomes" id="UP001501536">
    <property type="component" value="Unassembled WGS sequence"/>
</dbReference>
<dbReference type="RefSeq" id="WP_344880858.1">
    <property type="nucleotide sequence ID" value="NZ_BAABCJ010000001.1"/>
</dbReference>
<name>A0ABP7D0R1_9MICC</name>
<proteinExistence type="predicted"/>
<reference evidence="2" key="1">
    <citation type="journal article" date="2019" name="Int. J. Syst. Evol. Microbiol.">
        <title>The Global Catalogue of Microorganisms (GCM) 10K type strain sequencing project: providing services to taxonomists for standard genome sequencing and annotation.</title>
        <authorList>
            <consortium name="The Broad Institute Genomics Platform"/>
            <consortium name="The Broad Institute Genome Sequencing Center for Infectious Disease"/>
            <person name="Wu L."/>
            <person name="Ma J."/>
        </authorList>
    </citation>
    <scope>NUCLEOTIDE SEQUENCE [LARGE SCALE GENOMIC DNA]</scope>
    <source>
        <strain evidence="2">JCM 16961</strain>
    </source>
</reference>
<accession>A0ABP7D0R1</accession>
<evidence type="ECO:0008006" key="3">
    <source>
        <dbReference type="Google" id="ProtNLM"/>
    </source>
</evidence>
<dbReference type="EMBL" id="BAABCJ010000001">
    <property type="protein sequence ID" value="GAA3699156.1"/>
    <property type="molecule type" value="Genomic_DNA"/>
</dbReference>
<keyword evidence="2" id="KW-1185">Reference proteome</keyword>
<protein>
    <recommendedName>
        <fullName evidence="3">Tail assembly chaperone</fullName>
    </recommendedName>
</protein>
<comment type="caution">
    <text evidence="1">The sequence shown here is derived from an EMBL/GenBank/DDBJ whole genome shotgun (WGS) entry which is preliminary data.</text>
</comment>